<dbReference type="PANTHER" id="PTHR31636">
    <property type="entry name" value="OSJNBA0084A10.13 PROTEIN-RELATED"/>
    <property type="match status" value="1"/>
</dbReference>
<dbReference type="Gramene" id="Ma11_t02690.1">
    <property type="protein sequence ID" value="Ma11_p02690.1"/>
    <property type="gene ID" value="Ma11_g02690"/>
</dbReference>
<feature type="region of interest" description="SAW" evidence="3">
    <location>
        <begin position="502"/>
        <end position="580"/>
    </location>
</feature>
<proteinExistence type="inferred from homology"/>
<evidence type="ECO:0000313" key="7">
    <source>
        <dbReference type="Proteomes" id="UP000012960"/>
    </source>
</evidence>
<feature type="compositionally biased region" description="Low complexity" evidence="4">
    <location>
        <begin position="157"/>
        <end position="181"/>
    </location>
</feature>
<feature type="region of interest" description="Disordered" evidence="4">
    <location>
        <begin position="145"/>
        <end position="201"/>
    </location>
</feature>
<dbReference type="AlphaFoldDB" id="A0A804L3I8"/>
<dbReference type="GO" id="GO:0043565">
    <property type="term" value="F:sequence-specific DNA binding"/>
    <property type="evidence" value="ECO:0000318"/>
    <property type="project" value="GO_Central"/>
</dbReference>
<protein>
    <submittedName>
        <fullName evidence="5">(wild Malaysian banana) hypothetical protein</fullName>
    </submittedName>
</protein>
<dbReference type="GO" id="GO:0003700">
    <property type="term" value="F:DNA-binding transcription factor activity"/>
    <property type="evidence" value="ECO:0000318"/>
    <property type="project" value="GO_Central"/>
</dbReference>
<feature type="region of interest" description="Disordered" evidence="4">
    <location>
        <begin position="36"/>
        <end position="55"/>
    </location>
</feature>
<dbReference type="OMA" id="RFNAVSC"/>
<dbReference type="EMBL" id="HG996475">
    <property type="protein sequence ID" value="CAG1863356.1"/>
    <property type="molecule type" value="Genomic_DNA"/>
</dbReference>
<feature type="compositionally biased region" description="Low complexity" evidence="4">
    <location>
        <begin position="73"/>
        <end position="89"/>
    </location>
</feature>
<accession>A0A804L3I8</accession>
<gene>
    <name evidence="5" type="ORF">GSMUA_22720.1</name>
</gene>
<feature type="region of interest" description="Disordered" evidence="4">
    <location>
        <begin position="1"/>
        <end position="26"/>
    </location>
</feature>
<reference evidence="5" key="1">
    <citation type="submission" date="2021-03" db="EMBL/GenBank/DDBJ databases">
        <authorList>
            <consortium name="Genoscope - CEA"/>
            <person name="William W."/>
        </authorList>
    </citation>
    <scope>NUCLEOTIDE SEQUENCE</scope>
    <source>
        <strain evidence="5">Doubled-haploid Pahang</strain>
    </source>
</reference>
<dbReference type="GO" id="GO:0005634">
    <property type="term" value="C:nucleus"/>
    <property type="evidence" value="ECO:0000318"/>
    <property type="project" value="GO_Central"/>
</dbReference>
<evidence type="ECO:0000256" key="1">
    <source>
        <dbReference type="ARBA" id="ARBA00023015"/>
    </source>
</evidence>
<comment type="caution">
    <text evidence="3">Lacks conserved residue(s) required for the propagation of feature annotation.</text>
</comment>
<feature type="compositionally biased region" description="Basic and acidic residues" evidence="4">
    <location>
        <begin position="91"/>
        <end position="108"/>
    </location>
</feature>
<dbReference type="EnsemblPlants" id="Ma11_t02690.1">
    <property type="protein sequence ID" value="Ma11_p02690.1"/>
    <property type="gene ID" value="Ma11_g02690"/>
</dbReference>
<dbReference type="InParanoid" id="A0A804L3I8"/>
<dbReference type="Proteomes" id="UP000012960">
    <property type="component" value="Unplaced"/>
</dbReference>
<feature type="compositionally biased region" description="Pro residues" evidence="4">
    <location>
        <begin position="182"/>
        <end position="194"/>
    </location>
</feature>
<dbReference type="GO" id="GO:0006355">
    <property type="term" value="P:regulation of DNA-templated transcription"/>
    <property type="evidence" value="ECO:0000318"/>
    <property type="project" value="GO_Central"/>
</dbReference>
<evidence type="ECO:0000313" key="5">
    <source>
        <dbReference type="EMBL" id="CAG1863356.1"/>
    </source>
</evidence>
<organism evidence="6 7">
    <name type="scientific">Musa acuminata subsp. malaccensis</name>
    <name type="common">Wild banana</name>
    <name type="synonym">Musa malaccensis</name>
    <dbReference type="NCBI Taxonomy" id="214687"/>
    <lineage>
        <taxon>Eukaryota</taxon>
        <taxon>Viridiplantae</taxon>
        <taxon>Streptophyta</taxon>
        <taxon>Embryophyta</taxon>
        <taxon>Tracheophyta</taxon>
        <taxon>Spermatophyta</taxon>
        <taxon>Magnoliopsida</taxon>
        <taxon>Liliopsida</taxon>
        <taxon>Zingiberales</taxon>
        <taxon>Musaceae</taxon>
        <taxon>Musa</taxon>
    </lineage>
</organism>
<comment type="similarity">
    <text evidence="3">Belongs to the GRAS family.</text>
</comment>
<keyword evidence="2" id="KW-0804">Transcription</keyword>
<dbReference type="OrthoDB" id="677896at2759"/>
<feature type="region of interest" description="Disordered" evidence="4">
    <location>
        <begin position="60"/>
        <end position="108"/>
    </location>
</feature>
<dbReference type="Pfam" id="PF03514">
    <property type="entry name" value="GRAS"/>
    <property type="match status" value="1"/>
</dbReference>
<sequence>MESGFPPTRDLGFGFEAEPGNRPEDAGLLKRSLTEMEERRRQQLQQMPFLRSVKQRTHLASPVGRLASPARLPTPLKSTSSLTTVSSELAPQRRADFGPDKGSDAMRNRLQELERRLLLDDEEDETCASGSALTGAEWRGQEVQQIIFPPPPPPPGLAAAKKLLPSPTNSASSTVSSSASSSPPPPSFTPPPPSSSSSSSRHVLLDAAASIADGNLEAAEANLAVLKRSANPRGDAEQRLTAMMFATLLARLNPPRTGRSKAIAELCSGEHLAATQMLYDLSPCFKLSLIAANFAILEAVKDQPKIHIVDLDVGQGRQYDALIHALADRHRCRPSSARPPAVKITAVADPTTLLYGNYDASSLSEVGGRIAKLAERAGVGLRFTIVSRRASELDAASLGYEPGEALAVNLAFVLSRVADESVSPANPRDELLRRVRALRPAVVTLVEQEINTNTAAFSGRFAEACGHLGALLESLDATVPRESGERERVEAGLARRAVNSVAREGADRVERCEVLGKWRARMSMAGFQPVPVGPGVSEPVKARLASFRSNPGFTIKDEAGGVALGFGWMGRVLTVSSAWR</sequence>
<dbReference type="FunCoup" id="A0A804L3I8">
    <property type="interactions" value="1985"/>
</dbReference>
<evidence type="ECO:0000256" key="4">
    <source>
        <dbReference type="SAM" id="MobiDB-lite"/>
    </source>
</evidence>
<feature type="short sequence motif" description="VHIID" evidence="3">
    <location>
        <begin position="306"/>
        <end position="310"/>
    </location>
</feature>
<evidence type="ECO:0000256" key="2">
    <source>
        <dbReference type="ARBA" id="ARBA00023163"/>
    </source>
</evidence>
<feature type="region of interest" description="Leucine repeat II (LRII)" evidence="3">
    <location>
        <begin position="365"/>
        <end position="397"/>
    </location>
</feature>
<reference evidence="6" key="2">
    <citation type="submission" date="2021-05" db="UniProtKB">
        <authorList>
            <consortium name="EnsemblPlants"/>
        </authorList>
    </citation>
    <scope>IDENTIFICATION</scope>
    <source>
        <strain evidence="6">subsp. malaccensis</strain>
    </source>
</reference>
<dbReference type="InterPro" id="IPR005202">
    <property type="entry name" value="TF_GRAS"/>
</dbReference>
<dbReference type="PROSITE" id="PS50985">
    <property type="entry name" value="GRAS"/>
    <property type="match status" value="1"/>
</dbReference>
<evidence type="ECO:0000313" key="6">
    <source>
        <dbReference type="EnsemblPlants" id="Ma11_p02690.1"/>
    </source>
</evidence>
<keyword evidence="1" id="KW-0805">Transcription regulation</keyword>
<evidence type="ECO:0000256" key="3">
    <source>
        <dbReference type="PROSITE-ProRule" id="PRU01191"/>
    </source>
</evidence>
<name>A0A804L3I8_MUSAM</name>
<keyword evidence="7" id="KW-1185">Reference proteome</keyword>